<dbReference type="GeneID" id="25917134"/>
<dbReference type="AlphaFoldDB" id="A0A0L0F3T6"/>
<protein>
    <recommendedName>
        <fullName evidence="2">aspartyl aminopeptidase</fullName>
        <ecNumber evidence="2">3.4.11.21</ecNumber>
    </recommendedName>
</protein>
<proteinExistence type="predicted"/>
<gene>
    <name evidence="3" type="ORF">SARC_16630</name>
</gene>
<dbReference type="PANTHER" id="PTHR28570">
    <property type="entry name" value="ASPARTYL AMINOPEPTIDASE"/>
    <property type="match status" value="1"/>
</dbReference>
<dbReference type="OrthoDB" id="9880441at2759"/>
<evidence type="ECO:0000256" key="2">
    <source>
        <dbReference type="ARBA" id="ARBA00011965"/>
    </source>
</evidence>
<dbReference type="EMBL" id="KQ250142">
    <property type="protein sequence ID" value="KNC70838.1"/>
    <property type="molecule type" value="Genomic_DNA"/>
</dbReference>
<comment type="catalytic activity">
    <reaction evidence="1">
        <text>Release of an N-terminal aspartate or glutamate from a peptide, with a preference for aspartate.</text>
        <dbReference type="EC" id="3.4.11.21"/>
    </reaction>
</comment>
<reference evidence="3 4" key="1">
    <citation type="submission" date="2011-02" db="EMBL/GenBank/DDBJ databases">
        <title>The Genome Sequence of Sphaeroforma arctica JP610.</title>
        <authorList>
            <consortium name="The Broad Institute Genome Sequencing Platform"/>
            <person name="Russ C."/>
            <person name="Cuomo C."/>
            <person name="Young S.K."/>
            <person name="Zeng Q."/>
            <person name="Gargeya S."/>
            <person name="Alvarado L."/>
            <person name="Berlin A."/>
            <person name="Chapman S.B."/>
            <person name="Chen Z."/>
            <person name="Freedman E."/>
            <person name="Gellesch M."/>
            <person name="Goldberg J."/>
            <person name="Griggs A."/>
            <person name="Gujja S."/>
            <person name="Heilman E."/>
            <person name="Heiman D."/>
            <person name="Howarth C."/>
            <person name="Mehta T."/>
            <person name="Neiman D."/>
            <person name="Pearson M."/>
            <person name="Roberts A."/>
            <person name="Saif S."/>
            <person name="Shea T."/>
            <person name="Shenoy N."/>
            <person name="Sisk P."/>
            <person name="Stolte C."/>
            <person name="Sykes S."/>
            <person name="White J."/>
            <person name="Yandava C."/>
            <person name="Burger G."/>
            <person name="Gray M.W."/>
            <person name="Holland P.W.H."/>
            <person name="King N."/>
            <person name="Lang F.B.F."/>
            <person name="Roger A.J."/>
            <person name="Ruiz-Trillo I."/>
            <person name="Haas B."/>
            <person name="Nusbaum C."/>
            <person name="Birren B."/>
        </authorList>
    </citation>
    <scope>NUCLEOTIDE SEQUENCE [LARGE SCALE GENOMIC DNA]</scope>
    <source>
        <strain evidence="3 4">JP610</strain>
    </source>
</reference>
<evidence type="ECO:0000256" key="1">
    <source>
        <dbReference type="ARBA" id="ARBA00001335"/>
    </source>
</evidence>
<name>A0A0L0F3T6_9EUKA</name>
<keyword evidence="4" id="KW-1185">Reference proteome</keyword>
<dbReference type="GO" id="GO:0004177">
    <property type="term" value="F:aminopeptidase activity"/>
    <property type="evidence" value="ECO:0007669"/>
    <property type="project" value="UniProtKB-EC"/>
</dbReference>
<dbReference type="GO" id="GO:0008270">
    <property type="term" value="F:zinc ion binding"/>
    <property type="evidence" value="ECO:0007669"/>
    <property type="project" value="InterPro"/>
</dbReference>
<dbReference type="RefSeq" id="XP_014144740.1">
    <property type="nucleotide sequence ID" value="XM_014289265.1"/>
</dbReference>
<dbReference type="InterPro" id="IPR001948">
    <property type="entry name" value="Peptidase_M18"/>
</dbReference>
<dbReference type="Pfam" id="PF02127">
    <property type="entry name" value="Peptidase_M18"/>
    <property type="match status" value="1"/>
</dbReference>
<dbReference type="EC" id="3.4.11.21" evidence="2"/>
<dbReference type="GO" id="GO:0006508">
    <property type="term" value="P:proteolysis"/>
    <property type="evidence" value="ECO:0007669"/>
    <property type="project" value="InterPro"/>
</dbReference>
<dbReference type="Gene3D" id="3.40.630.10">
    <property type="entry name" value="Zn peptidases"/>
    <property type="match status" value="1"/>
</dbReference>
<sequence>MSIGIVMLGIEKQAVAEKDNQDQKQKVARHPQQIMNLIAKEAECDVDDIVDFDICVVDAVPATVAGLEDEFVFAPRLDNLCHCYCTTQ</sequence>
<dbReference type="SUPFAM" id="SSF53187">
    <property type="entry name" value="Zn-dependent exopeptidases"/>
    <property type="match status" value="1"/>
</dbReference>
<organism evidence="3 4">
    <name type="scientific">Sphaeroforma arctica JP610</name>
    <dbReference type="NCBI Taxonomy" id="667725"/>
    <lineage>
        <taxon>Eukaryota</taxon>
        <taxon>Ichthyosporea</taxon>
        <taxon>Ichthyophonida</taxon>
        <taxon>Sphaeroforma</taxon>
    </lineage>
</organism>
<feature type="non-terminal residue" evidence="3">
    <location>
        <position position="88"/>
    </location>
</feature>
<dbReference type="Proteomes" id="UP000054560">
    <property type="component" value="Unassembled WGS sequence"/>
</dbReference>
<evidence type="ECO:0000313" key="3">
    <source>
        <dbReference type="EMBL" id="KNC70838.1"/>
    </source>
</evidence>
<dbReference type="PANTHER" id="PTHR28570:SF3">
    <property type="entry name" value="ASPARTYL AMINOPEPTIDASE"/>
    <property type="match status" value="1"/>
</dbReference>
<dbReference type="eggNOG" id="KOG2596">
    <property type="taxonomic scope" value="Eukaryota"/>
</dbReference>
<evidence type="ECO:0000313" key="4">
    <source>
        <dbReference type="Proteomes" id="UP000054560"/>
    </source>
</evidence>
<dbReference type="STRING" id="667725.A0A0L0F3T6"/>
<accession>A0A0L0F3T6</accession>